<dbReference type="AlphaFoldDB" id="A0A806CFF0"/>
<keyword evidence="3" id="KW-1185">Reference proteome</keyword>
<name>A0A806CFF0_9SPIR</name>
<evidence type="ECO:0000313" key="3">
    <source>
        <dbReference type="Proteomes" id="UP000006166"/>
    </source>
</evidence>
<reference evidence="2 3" key="1">
    <citation type="journal article" date="2011" name="J. Bacteriol.">
        <title>Whole genome sequence of an unusual Borrelia burgdorferi sensu lato isolate.</title>
        <authorList>
            <person name="Casjens S.R."/>
            <person name="Fraser-Liggett C.M."/>
            <person name="Mongodin E.F."/>
            <person name="Qiu W.G."/>
            <person name="Dunn J.J."/>
            <person name="Luft B.J."/>
            <person name="Schutzer S.E."/>
        </authorList>
    </citation>
    <scope>NUCLEOTIDE SEQUENCE [LARGE SCALE GENOMIC DNA]</scope>
    <source>
        <strain evidence="2 3">SV1</strain>
    </source>
</reference>
<accession>A0A806CFF0</accession>
<evidence type="ECO:0000313" key="2">
    <source>
        <dbReference type="EMBL" id="ACN93384.1"/>
    </source>
</evidence>
<proteinExistence type="predicted"/>
<dbReference type="InterPro" id="IPR004335">
    <property type="entry name" value="DUF244"/>
</dbReference>
<dbReference type="Pfam" id="PF03112">
    <property type="entry name" value="DUF244"/>
    <property type="match status" value="1"/>
</dbReference>
<geneLocation type="plasmid" evidence="2 3">
    <name>SV1_cp32-4</name>
</geneLocation>
<keyword evidence="1" id="KW-0175">Coiled coil</keyword>
<protein>
    <submittedName>
        <fullName evidence="2">Uncharacterized protein</fullName>
    </submittedName>
</protein>
<dbReference type="Proteomes" id="UP000006166">
    <property type="component" value="Plasmid SV1_cp32-4"/>
</dbReference>
<gene>
    <name evidence="2" type="ORF">BSV1_R39</name>
</gene>
<sequence length="66" mass="7676">MFESDFCQFGIEFDWASEFVECIECIELEIKTDQAAANLESNLIEIDNLKVELNKIQNENKKKKTS</sequence>
<feature type="coiled-coil region" evidence="1">
    <location>
        <begin position="39"/>
        <end position="66"/>
    </location>
</feature>
<evidence type="ECO:0000256" key="1">
    <source>
        <dbReference type="SAM" id="Coils"/>
    </source>
</evidence>
<keyword evidence="2" id="KW-0614">Plasmid</keyword>
<organism evidence="2 3">
    <name type="scientific">Borreliella finlandensis</name>
    <dbReference type="NCBI Taxonomy" id="498741"/>
    <lineage>
        <taxon>Bacteria</taxon>
        <taxon>Pseudomonadati</taxon>
        <taxon>Spirochaetota</taxon>
        <taxon>Spirochaetia</taxon>
        <taxon>Spirochaetales</taxon>
        <taxon>Borreliaceae</taxon>
        <taxon>Borreliella</taxon>
    </lineage>
</organism>
<dbReference type="EMBL" id="CP001520">
    <property type="protein sequence ID" value="ACN93384.1"/>
    <property type="molecule type" value="Genomic_DNA"/>
</dbReference>